<dbReference type="PROSITE" id="PS50931">
    <property type="entry name" value="HTH_LYSR"/>
    <property type="match status" value="1"/>
</dbReference>
<keyword evidence="7" id="KW-1185">Reference proteome</keyword>
<dbReference type="RefSeq" id="WP_273950238.1">
    <property type="nucleotide sequence ID" value="NZ_JAQSIP010000003.1"/>
</dbReference>
<dbReference type="Gene3D" id="1.10.10.10">
    <property type="entry name" value="Winged helix-like DNA-binding domain superfamily/Winged helix DNA-binding domain"/>
    <property type="match status" value="1"/>
</dbReference>
<protein>
    <submittedName>
        <fullName evidence="6">LysR family transcriptional regulator</fullName>
    </submittedName>
</protein>
<evidence type="ECO:0000256" key="2">
    <source>
        <dbReference type="ARBA" id="ARBA00023015"/>
    </source>
</evidence>
<evidence type="ECO:0000259" key="5">
    <source>
        <dbReference type="PROSITE" id="PS50931"/>
    </source>
</evidence>
<proteinExistence type="inferred from homology"/>
<dbReference type="InterPro" id="IPR036390">
    <property type="entry name" value="WH_DNA-bd_sf"/>
</dbReference>
<feature type="domain" description="HTH lysR-type" evidence="5">
    <location>
        <begin position="3"/>
        <end position="60"/>
    </location>
</feature>
<dbReference type="InterPro" id="IPR000847">
    <property type="entry name" value="LysR_HTH_N"/>
</dbReference>
<gene>
    <name evidence="6" type="ORF">PSQ40_07530</name>
</gene>
<dbReference type="SUPFAM" id="SSF53850">
    <property type="entry name" value="Periplasmic binding protein-like II"/>
    <property type="match status" value="1"/>
</dbReference>
<dbReference type="Pfam" id="PF00126">
    <property type="entry name" value="HTH_1"/>
    <property type="match status" value="1"/>
</dbReference>
<accession>A0ABT5MYQ2</accession>
<sequence>MALSLDDLDYFLAVAKHGQVRSAAAALGVSQPALTKGIQRLERELGFALFNRSRRGMALTPVAERFHERTKGLRSGLAEAIKEAADLHLGSMGVLRVGVSPLYTQRLFVPALLRLHAQRPAARVQVQFHLNDALLLALRQGDVELTLSALPATVPDDLQAQVLLRDDLCLVVRVGHPLLAKRRLKLSDLAEAHWLMPGPSVAARRTVEGRLAQAGLPPPKVAVEVNNSATPLVELIERSDLIALMSDTLLTPEARTRILPLPLAEARFSREVGILRRQAVPATPLAERFMEILVSQR</sequence>
<dbReference type="SUPFAM" id="SSF46785">
    <property type="entry name" value="Winged helix' DNA-binding domain"/>
    <property type="match status" value="1"/>
</dbReference>
<organism evidence="6 7">
    <name type="scientific">Curvibacter cyanobacteriorum</name>
    <dbReference type="NCBI Taxonomy" id="3026422"/>
    <lineage>
        <taxon>Bacteria</taxon>
        <taxon>Pseudomonadati</taxon>
        <taxon>Pseudomonadota</taxon>
        <taxon>Betaproteobacteria</taxon>
        <taxon>Burkholderiales</taxon>
        <taxon>Comamonadaceae</taxon>
        <taxon>Curvibacter</taxon>
    </lineage>
</organism>
<comment type="caution">
    <text evidence="6">The sequence shown here is derived from an EMBL/GenBank/DDBJ whole genome shotgun (WGS) entry which is preliminary data.</text>
</comment>
<keyword evidence="2" id="KW-0805">Transcription regulation</keyword>
<dbReference type="PANTHER" id="PTHR30419">
    <property type="entry name" value="HTH-TYPE TRANSCRIPTIONAL REGULATOR YBHD"/>
    <property type="match status" value="1"/>
</dbReference>
<evidence type="ECO:0000256" key="4">
    <source>
        <dbReference type="ARBA" id="ARBA00023163"/>
    </source>
</evidence>
<dbReference type="Gene3D" id="3.40.190.290">
    <property type="match status" value="1"/>
</dbReference>
<evidence type="ECO:0000256" key="3">
    <source>
        <dbReference type="ARBA" id="ARBA00023125"/>
    </source>
</evidence>
<reference evidence="6 7" key="1">
    <citation type="submission" date="2023-02" db="EMBL/GenBank/DDBJ databases">
        <title>Bacterial whole genomic sequence of Curvibacter sp. HBC61.</title>
        <authorList>
            <person name="Le V."/>
            <person name="Ko S.-R."/>
            <person name="Ahn C.-Y."/>
            <person name="Oh H.-M."/>
        </authorList>
    </citation>
    <scope>NUCLEOTIDE SEQUENCE [LARGE SCALE GENOMIC DNA]</scope>
    <source>
        <strain evidence="6 7">HBC61</strain>
    </source>
</reference>
<keyword evidence="3" id="KW-0238">DNA-binding</keyword>
<dbReference type="Pfam" id="PF03466">
    <property type="entry name" value="LysR_substrate"/>
    <property type="match status" value="1"/>
</dbReference>
<evidence type="ECO:0000313" key="6">
    <source>
        <dbReference type="EMBL" id="MDD0838416.1"/>
    </source>
</evidence>
<dbReference type="InterPro" id="IPR005119">
    <property type="entry name" value="LysR_subst-bd"/>
</dbReference>
<name>A0ABT5MYQ2_9BURK</name>
<dbReference type="PRINTS" id="PR00039">
    <property type="entry name" value="HTHLYSR"/>
</dbReference>
<dbReference type="InterPro" id="IPR036388">
    <property type="entry name" value="WH-like_DNA-bd_sf"/>
</dbReference>
<keyword evidence="4" id="KW-0804">Transcription</keyword>
<dbReference type="EMBL" id="JAQSIP010000003">
    <property type="protein sequence ID" value="MDD0838416.1"/>
    <property type="molecule type" value="Genomic_DNA"/>
</dbReference>
<evidence type="ECO:0000313" key="7">
    <source>
        <dbReference type="Proteomes" id="UP001528673"/>
    </source>
</evidence>
<dbReference type="InterPro" id="IPR050950">
    <property type="entry name" value="HTH-type_LysR_regulators"/>
</dbReference>
<evidence type="ECO:0000256" key="1">
    <source>
        <dbReference type="ARBA" id="ARBA00009437"/>
    </source>
</evidence>
<dbReference type="Proteomes" id="UP001528673">
    <property type="component" value="Unassembled WGS sequence"/>
</dbReference>
<comment type="similarity">
    <text evidence="1">Belongs to the LysR transcriptional regulatory family.</text>
</comment>